<organism evidence="1 2">
    <name type="scientific">Pelagomonas calceolata</name>
    <dbReference type="NCBI Taxonomy" id="35677"/>
    <lineage>
        <taxon>Eukaryota</taxon>
        <taxon>Sar</taxon>
        <taxon>Stramenopiles</taxon>
        <taxon>Ochrophyta</taxon>
        <taxon>Pelagophyceae</taxon>
        <taxon>Pelagomonadales</taxon>
        <taxon>Pelagomonadaceae</taxon>
        <taxon>Pelagomonas</taxon>
    </lineage>
</organism>
<dbReference type="EMBL" id="CAKKNE010000001">
    <property type="protein sequence ID" value="CAH0366450.1"/>
    <property type="molecule type" value="Genomic_DNA"/>
</dbReference>
<name>A0A8J2WFI3_9STRA</name>
<dbReference type="PANTHER" id="PTHR46082">
    <property type="entry name" value="ATP/GTP-BINDING PROTEIN-RELATED"/>
    <property type="match status" value="1"/>
</dbReference>
<dbReference type="Proteomes" id="UP000789595">
    <property type="component" value="Unassembled WGS sequence"/>
</dbReference>
<dbReference type="InterPro" id="IPR011990">
    <property type="entry name" value="TPR-like_helical_dom_sf"/>
</dbReference>
<evidence type="ECO:0008006" key="3">
    <source>
        <dbReference type="Google" id="ProtNLM"/>
    </source>
</evidence>
<proteinExistence type="predicted"/>
<dbReference type="InterPro" id="IPR053137">
    <property type="entry name" value="NLR-like"/>
</dbReference>
<sequence length="193" mass="21445">MSQVGNGLYASRHYEDALSVQEAELSLRRRLGVSEESILAVQANIAMSYERLGRVEEALCVKRDVYSGRLKLSGKSHEDTLRAANNYAASLLDMERLEEAKSLLRKTIPVVRRVLGEGHRLTLKMRRIYAAALCEDPAATLDDLREAVTMLVETARTTQRVMGGTHPLTAGIEENLRDARAALRARETPPRSA</sequence>
<dbReference type="Gene3D" id="1.25.40.10">
    <property type="entry name" value="Tetratricopeptide repeat domain"/>
    <property type="match status" value="1"/>
</dbReference>
<accession>A0A8J2WFI3</accession>
<protein>
    <recommendedName>
        <fullName evidence="3">Tetratricopeptide repeat protein</fullName>
    </recommendedName>
</protein>
<comment type="caution">
    <text evidence="1">The sequence shown here is derived from an EMBL/GenBank/DDBJ whole genome shotgun (WGS) entry which is preliminary data.</text>
</comment>
<dbReference type="AlphaFoldDB" id="A0A8J2WFI3"/>
<dbReference type="PANTHER" id="PTHR46082:SF6">
    <property type="entry name" value="AAA+ ATPASE DOMAIN-CONTAINING PROTEIN-RELATED"/>
    <property type="match status" value="1"/>
</dbReference>
<dbReference type="OrthoDB" id="42563at2759"/>
<evidence type="ECO:0000313" key="2">
    <source>
        <dbReference type="Proteomes" id="UP000789595"/>
    </source>
</evidence>
<evidence type="ECO:0000313" key="1">
    <source>
        <dbReference type="EMBL" id="CAH0366450.1"/>
    </source>
</evidence>
<gene>
    <name evidence="1" type="ORF">PECAL_1P29440</name>
</gene>
<dbReference type="SUPFAM" id="SSF48452">
    <property type="entry name" value="TPR-like"/>
    <property type="match status" value="1"/>
</dbReference>
<keyword evidence="2" id="KW-1185">Reference proteome</keyword>
<dbReference type="Pfam" id="PF13374">
    <property type="entry name" value="TPR_10"/>
    <property type="match status" value="1"/>
</dbReference>
<reference evidence="1" key="1">
    <citation type="submission" date="2021-11" db="EMBL/GenBank/DDBJ databases">
        <authorList>
            <consortium name="Genoscope - CEA"/>
            <person name="William W."/>
        </authorList>
    </citation>
    <scope>NUCLEOTIDE SEQUENCE</scope>
</reference>